<dbReference type="InterPro" id="IPR013785">
    <property type="entry name" value="Aldolase_TIM"/>
</dbReference>
<evidence type="ECO:0000256" key="14">
    <source>
        <dbReference type="ARBA" id="ARBA00057568"/>
    </source>
</evidence>
<keyword evidence="6 16" id="KW-0808">Transferase</keyword>
<dbReference type="InterPro" id="IPR010722">
    <property type="entry name" value="BATS_dom"/>
</dbReference>
<feature type="binding site" evidence="16 17">
    <location>
        <position position="73"/>
    </location>
    <ligand>
        <name>[4Fe-4S] cluster</name>
        <dbReference type="ChEBI" id="CHEBI:49883"/>
        <note>4Fe-4S-S-AdoMet</note>
    </ligand>
</feature>
<dbReference type="PIRSF" id="PIRSF001619">
    <property type="entry name" value="Biotin_synth"/>
    <property type="match status" value="1"/>
</dbReference>
<dbReference type="InterPro" id="IPR024177">
    <property type="entry name" value="Biotin_synthase"/>
</dbReference>
<dbReference type="EMBL" id="CP002105">
    <property type="protein sequence ID" value="ADL13406.1"/>
    <property type="molecule type" value="Genomic_DNA"/>
</dbReference>
<dbReference type="STRING" id="574087.Acear_1903"/>
<keyword evidence="20" id="KW-1185">Reference proteome</keyword>
<dbReference type="AlphaFoldDB" id="D9QSE3"/>
<keyword evidence="9 16" id="KW-0479">Metal-binding</keyword>
<comment type="cofactor">
    <cofactor evidence="16 17">
        <name>[4Fe-4S] cluster</name>
        <dbReference type="ChEBI" id="CHEBI:49883"/>
    </cofactor>
    <text evidence="16 17">Binds 1 [4Fe-4S] cluster. The cluster is coordinated with 3 cysteines and an exchangeable S-adenosyl-L-methionine.</text>
</comment>
<evidence type="ECO:0000256" key="1">
    <source>
        <dbReference type="ARBA" id="ARBA00004942"/>
    </source>
</evidence>
<evidence type="ECO:0000256" key="10">
    <source>
        <dbReference type="ARBA" id="ARBA00022756"/>
    </source>
</evidence>
<feature type="domain" description="Radical SAM core" evidence="18">
    <location>
        <begin position="51"/>
        <end position="281"/>
    </location>
</feature>
<name>D9QSE3_ACEAZ</name>
<dbReference type="Proteomes" id="UP000001661">
    <property type="component" value="Chromosome"/>
</dbReference>
<dbReference type="SFLD" id="SFLDG01278">
    <property type="entry name" value="biotin_synthase_like"/>
    <property type="match status" value="1"/>
</dbReference>
<keyword evidence="5 16" id="KW-0004">4Fe-4S</keyword>
<dbReference type="GO" id="GO:0051537">
    <property type="term" value="F:2 iron, 2 sulfur cluster binding"/>
    <property type="evidence" value="ECO:0007669"/>
    <property type="project" value="UniProtKB-KW"/>
</dbReference>
<dbReference type="PROSITE" id="PS51918">
    <property type="entry name" value="RADICAL_SAM"/>
    <property type="match status" value="1"/>
</dbReference>
<feature type="binding site" evidence="16 17">
    <location>
        <position position="206"/>
    </location>
    <ligand>
        <name>[2Fe-2S] cluster</name>
        <dbReference type="ChEBI" id="CHEBI:190135"/>
    </ligand>
</feature>
<comment type="function">
    <text evidence="14 16">Catalyzes the conversion of dethiobiotin (DTB) to biotin by the insertion of a sulfur atom into dethiobiotin via a radical-based mechanism.</text>
</comment>
<organism evidence="19 20">
    <name type="scientific">Acetohalobium arabaticum (strain ATCC 49924 / DSM 5501 / Z-7288)</name>
    <dbReference type="NCBI Taxonomy" id="574087"/>
    <lineage>
        <taxon>Bacteria</taxon>
        <taxon>Bacillati</taxon>
        <taxon>Bacillota</taxon>
        <taxon>Clostridia</taxon>
        <taxon>Halanaerobiales</taxon>
        <taxon>Halobacteroidaceae</taxon>
        <taxon>Acetohalobium</taxon>
    </lineage>
</organism>
<evidence type="ECO:0000256" key="8">
    <source>
        <dbReference type="ARBA" id="ARBA00022714"/>
    </source>
</evidence>
<keyword evidence="8 16" id="KW-0001">2Fe-2S</keyword>
<comment type="cofactor">
    <cofactor evidence="16">
        <name>[2Fe-2S] cluster</name>
        <dbReference type="ChEBI" id="CHEBI:190135"/>
    </cofactor>
    <text evidence="16">Binds 1 [2Fe-2S] cluster. The cluster is coordinated with 3 cysteines and 1 arginine.</text>
</comment>
<evidence type="ECO:0000259" key="18">
    <source>
        <dbReference type="PROSITE" id="PS51918"/>
    </source>
</evidence>
<dbReference type="EC" id="2.8.1.6" evidence="4 16"/>
<dbReference type="RefSeq" id="WP_013278851.1">
    <property type="nucleotide sequence ID" value="NC_014378.1"/>
</dbReference>
<dbReference type="PANTHER" id="PTHR22976:SF2">
    <property type="entry name" value="BIOTIN SYNTHASE, MITOCHONDRIAL"/>
    <property type="match status" value="1"/>
</dbReference>
<dbReference type="NCBIfam" id="TIGR00433">
    <property type="entry name" value="bioB"/>
    <property type="match status" value="1"/>
</dbReference>
<dbReference type="InterPro" id="IPR002684">
    <property type="entry name" value="Biotin_synth/BioAB"/>
</dbReference>
<evidence type="ECO:0000256" key="6">
    <source>
        <dbReference type="ARBA" id="ARBA00022679"/>
    </source>
</evidence>
<evidence type="ECO:0000256" key="9">
    <source>
        <dbReference type="ARBA" id="ARBA00022723"/>
    </source>
</evidence>
<evidence type="ECO:0000313" key="19">
    <source>
        <dbReference type="EMBL" id="ADL13406.1"/>
    </source>
</evidence>
<keyword evidence="10 16" id="KW-0093">Biotin biosynthesis</keyword>
<feature type="binding site" evidence="16 17">
    <location>
        <position position="146"/>
    </location>
    <ligand>
        <name>[2Fe-2S] cluster</name>
        <dbReference type="ChEBI" id="CHEBI:190135"/>
    </ligand>
</feature>
<keyword evidence="12 16" id="KW-0411">Iron-sulfur</keyword>
<evidence type="ECO:0000256" key="17">
    <source>
        <dbReference type="PIRSR" id="PIRSR001619-1"/>
    </source>
</evidence>
<dbReference type="Pfam" id="PF06968">
    <property type="entry name" value="BATS"/>
    <property type="match status" value="1"/>
</dbReference>
<dbReference type="SMART" id="SM00729">
    <property type="entry name" value="Elp3"/>
    <property type="match status" value="1"/>
</dbReference>
<dbReference type="GO" id="GO:0051539">
    <property type="term" value="F:4 iron, 4 sulfur cluster binding"/>
    <property type="evidence" value="ECO:0007669"/>
    <property type="project" value="UniProtKB-KW"/>
</dbReference>
<gene>
    <name evidence="16" type="primary">bioB</name>
    <name evidence="19" type="ordered locus">Acear_1903</name>
</gene>
<dbReference type="GO" id="GO:0005506">
    <property type="term" value="F:iron ion binding"/>
    <property type="evidence" value="ECO:0007669"/>
    <property type="project" value="UniProtKB-UniRule"/>
</dbReference>
<comment type="catalytic activity">
    <reaction evidence="13 16">
        <text>(4R,5S)-dethiobiotin + (sulfur carrier)-SH + 2 reduced [2Fe-2S]-[ferredoxin] + 2 S-adenosyl-L-methionine = (sulfur carrier)-H + biotin + 2 5'-deoxyadenosine + 2 L-methionine + 2 oxidized [2Fe-2S]-[ferredoxin]</text>
        <dbReference type="Rhea" id="RHEA:22060"/>
        <dbReference type="Rhea" id="RHEA-COMP:10000"/>
        <dbReference type="Rhea" id="RHEA-COMP:10001"/>
        <dbReference type="Rhea" id="RHEA-COMP:14737"/>
        <dbReference type="Rhea" id="RHEA-COMP:14739"/>
        <dbReference type="ChEBI" id="CHEBI:17319"/>
        <dbReference type="ChEBI" id="CHEBI:29917"/>
        <dbReference type="ChEBI" id="CHEBI:33737"/>
        <dbReference type="ChEBI" id="CHEBI:33738"/>
        <dbReference type="ChEBI" id="CHEBI:57586"/>
        <dbReference type="ChEBI" id="CHEBI:57844"/>
        <dbReference type="ChEBI" id="CHEBI:59789"/>
        <dbReference type="ChEBI" id="CHEBI:64428"/>
        <dbReference type="ChEBI" id="CHEBI:149473"/>
        <dbReference type="EC" id="2.8.1.6"/>
    </reaction>
</comment>
<dbReference type="HOGENOM" id="CLU_033172_2_1_9"/>
<feature type="binding site" evidence="16 17">
    <location>
        <position position="69"/>
    </location>
    <ligand>
        <name>[4Fe-4S] cluster</name>
        <dbReference type="ChEBI" id="CHEBI:49883"/>
        <note>4Fe-4S-S-AdoMet</note>
    </ligand>
</feature>
<evidence type="ECO:0000256" key="3">
    <source>
        <dbReference type="ARBA" id="ARBA00011738"/>
    </source>
</evidence>
<dbReference type="PANTHER" id="PTHR22976">
    <property type="entry name" value="BIOTIN SYNTHASE"/>
    <property type="match status" value="1"/>
</dbReference>
<evidence type="ECO:0000256" key="5">
    <source>
        <dbReference type="ARBA" id="ARBA00022485"/>
    </source>
</evidence>
<comment type="subunit">
    <text evidence="3 16">Homodimer.</text>
</comment>
<dbReference type="SUPFAM" id="SSF102114">
    <property type="entry name" value="Radical SAM enzymes"/>
    <property type="match status" value="1"/>
</dbReference>
<sequence>MEKMDRIKEIYNRVINGEEVTAAEAEELSQLNSEEVWQLIMLARRITEEFIGDKEVDLCSIVNAKSGSCSEDCKFCAQSAYYDTNVEEYSLLSKAEIISRAQEMEDKGADHFGIVTSGKEILSEEEFQRILEAVKELTEETGLKICASLGKLSIKRAKLLAEAGLERYHHNLETSANYFPEICSTHDYSERVTTVKNVKAAGLEVCCGGIIGLGESFRDRIELAFKLKNLDVDSVPINILNPVEGTPLEYSDSLPPLEILQTTAIFRFILPDKMIRYAGGREDNLRSLQPLGLVAGVNGLLVDQYLTTEGQGVEKDIQMVKDLGLM</sequence>
<feature type="binding site" evidence="16 17">
    <location>
        <position position="76"/>
    </location>
    <ligand>
        <name>[4Fe-4S] cluster</name>
        <dbReference type="ChEBI" id="CHEBI:49883"/>
        <note>4Fe-4S-S-AdoMet</note>
    </ligand>
</feature>
<evidence type="ECO:0000256" key="7">
    <source>
        <dbReference type="ARBA" id="ARBA00022691"/>
    </source>
</evidence>
<dbReference type="Gene3D" id="3.20.20.70">
    <property type="entry name" value="Aldolase class I"/>
    <property type="match status" value="1"/>
</dbReference>
<dbReference type="Pfam" id="PF04055">
    <property type="entry name" value="Radical_SAM"/>
    <property type="match status" value="1"/>
</dbReference>
<dbReference type="SFLD" id="SFLDS00029">
    <property type="entry name" value="Radical_SAM"/>
    <property type="match status" value="1"/>
</dbReference>
<dbReference type="FunFam" id="3.20.20.70:FF:000026">
    <property type="entry name" value="Biotin synthase"/>
    <property type="match status" value="1"/>
</dbReference>
<dbReference type="SFLD" id="SFLDG01060">
    <property type="entry name" value="BATS_domain_containing"/>
    <property type="match status" value="1"/>
</dbReference>
<evidence type="ECO:0000256" key="13">
    <source>
        <dbReference type="ARBA" id="ARBA00051157"/>
    </source>
</evidence>
<dbReference type="GO" id="GO:0009102">
    <property type="term" value="P:biotin biosynthetic process"/>
    <property type="evidence" value="ECO:0007669"/>
    <property type="project" value="UniProtKB-UniRule"/>
</dbReference>
<keyword evidence="11 16" id="KW-0408">Iron</keyword>
<dbReference type="HAMAP" id="MF_01694">
    <property type="entry name" value="BioB"/>
    <property type="match status" value="1"/>
</dbReference>
<dbReference type="OrthoDB" id="9786826at2"/>
<evidence type="ECO:0000256" key="2">
    <source>
        <dbReference type="ARBA" id="ARBA00010765"/>
    </source>
</evidence>
<dbReference type="eggNOG" id="COG0502">
    <property type="taxonomic scope" value="Bacteria"/>
</dbReference>
<dbReference type="KEGG" id="aar:Acear_1903"/>
<accession>D9QSE3</accession>
<evidence type="ECO:0000256" key="16">
    <source>
        <dbReference type="HAMAP-Rule" id="MF_01694"/>
    </source>
</evidence>
<evidence type="ECO:0000256" key="11">
    <source>
        <dbReference type="ARBA" id="ARBA00023004"/>
    </source>
</evidence>
<reference evidence="19 20" key="1">
    <citation type="journal article" date="2010" name="Stand. Genomic Sci.">
        <title>Complete genome sequence of Acetohalobium arabaticum type strain (Z-7288).</title>
        <authorList>
            <person name="Sikorski J."/>
            <person name="Lapidus A."/>
            <person name="Chertkov O."/>
            <person name="Lucas S."/>
            <person name="Copeland A."/>
            <person name="Glavina Del Rio T."/>
            <person name="Nolan M."/>
            <person name="Tice H."/>
            <person name="Cheng J.F."/>
            <person name="Han C."/>
            <person name="Brambilla E."/>
            <person name="Pitluck S."/>
            <person name="Liolios K."/>
            <person name="Ivanova N."/>
            <person name="Mavromatis K."/>
            <person name="Mikhailova N."/>
            <person name="Pati A."/>
            <person name="Bruce D."/>
            <person name="Detter C."/>
            <person name="Tapia R."/>
            <person name="Goodwin L."/>
            <person name="Chen A."/>
            <person name="Palaniappan K."/>
            <person name="Land M."/>
            <person name="Hauser L."/>
            <person name="Chang Y.J."/>
            <person name="Jeffries C.D."/>
            <person name="Rohde M."/>
            <person name="Goker M."/>
            <person name="Spring S."/>
            <person name="Woyke T."/>
            <person name="Bristow J."/>
            <person name="Eisen J.A."/>
            <person name="Markowitz V."/>
            <person name="Hugenholtz P."/>
            <person name="Kyrpides N.C."/>
            <person name="Klenk H.P."/>
        </authorList>
    </citation>
    <scope>NUCLEOTIDE SEQUENCE [LARGE SCALE GENOMIC DNA]</scope>
    <source>
        <strain evidence="20">ATCC 49924 / DSM 5501 / Z-7288</strain>
    </source>
</reference>
<proteinExistence type="inferred from homology"/>
<comment type="pathway">
    <text evidence="1 16">Cofactor biosynthesis; biotin biosynthesis; biotin from 7,8-diaminononanoate: step 2/2.</text>
</comment>
<comment type="caution">
    <text evidence="16">Lacks conserved residue(s) required for the propagation of feature annotation.</text>
</comment>
<evidence type="ECO:0000313" key="20">
    <source>
        <dbReference type="Proteomes" id="UP000001661"/>
    </source>
</evidence>
<evidence type="ECO:0000256" key="15">
    <source>
        <dbReference type="ARBA" id="ARBA00070199"/>
    </source>
</evidence>
<dbReference type="InterPro" id="IPR007197">
    <property type="entry name" value="rSAM"/>
</dbReference>
<feature type="binding site" evidence="16 17">
    <location>
        <position position="276"/>
    </location>
    <ligand>
        <name>[2Fe-2S] cluster</name>
        <dbReference type="ChEBI" id="CHEBI:190135"/>
    </ligand>
</feature>
<comment type="cofactor">
    <cofactor evidence="17">
        <name>[2Fe-2S] cluster</name>
        <dbReference type="ChEBI" id="CHEBI:190135"/>
    </cofactor>
    <text evidence="17">Binds 1 [2Fe-2S] cluster. The cluster is coordinated with 3 cysteines and 1 arginine.</text>
</comment>
<dbReference type="CDD" id="cd01335">
    <property type="entry name" value="Radical_SAM"/>
    <property type="match status" value="1"/>
</dbReference>
<evidence type="ECO:0000256" key="12">
    <source>
        <dbReference type="ARBA" id="ARBA00023014"/>
    </source>
</evidence>
<dbReference type="InterPro" id="IPR058240">
    <property type="entry name" value="rSAM_sf"/>
</dbReference>
<dbReference type="SMART" id="SM00876">
    <property type="entry name" value="BATS"/>
    <property type="match status" value="1"/>
</dbReference>
<dbReference type="UniPathway" id="UPA00078">
    <property type="reaction ID" value="UER00162"/>
</dbReference>
<protein>
    <recommendedName>
        <fullName evidence="15 16">Biotin synthase</fullName>
        <ecNumber evidence="4 16">2.8.1.6</ecNumber>
    </recommendedName>
</protein>
<dbReference type="InterPro" id="IPR006638">
    <property type="entry name" value="Elp3/MiaA/NifB-like_rSAM"/>
</dbReference>
<dbReference type="GO" id="GO:0004076">
    <property type="term" value="F:biotin synthase activity"/>
    <property type="evidence" value="ECO:0007669"/>
    <property type="project" value="UniProtKB-UniRule"/>
</dbReference>
<comment type="similarity">
    <text evidence="2 16">Belongs to the radical SAM superfamily. Biotin synthase family.</text>
</comment>
<evidence type="ECO:0000256" key="4">
    <source>
        <dbReference type="ARBA" id="ARBA00012236"/>
    </source>
</evidence>
<keyword evidence="7 16" id="KW-0949">S-adenosyl-L-methionine</keyword>